<comment type="caution">
    <text evidence="2">The sequence shown here is derived from an EMBL/GenBank/DDBJ whole genome shotgun (WGS) entry which is preliminary data.</text>
</comment>
<protein>
    <submittedName>
        <fullName evidence="2">Uncharacterized protein</fullName>
    </submittedName>
</protein>
<dbReference type="EMBL" id="CAJNOK010014047">
    <property type="protein sequence ID" value="CAF1196643.1"/>
    <property type="molecule type" value="Genomic_DNA"/>
</dbReference>
<evidence type="ECO:0000313" key="2">
    <source>
        <dbReference type="EMBL" id="CAF1366935.1"/>
    </source>
</evidence>
<sequence length="208" mass="23500">MPRSVDMMFEVVDGSNEQGHQTTDSNVIVAFQEDETTVRIILTKKDKKTKMEHQTLKEPQRHSLSCSIHRCSSDYIPFVSTTPATTIDKNSSFYLNSGHSAEMKEISSPVPIASASNSSLHSTKDFSLAQQCWFNRNHSYDEQSTSCCSVCKEERTDDEFCPMCTEMRTVPAVINLPYIDCFDDQTTSVKLNSVWIPLLPIEKSLNEI</sequence>
<reference evidence="2" key="1">
    <citation type="submission" date="2021-02" db="EMBL/GenBank/DDBJ databases">
        <authorList>
            <person name="Nowell W R."/>
        </authorList>
    </citation>
    <scope>NUCLEOTIDE SEQUENCE</scope>
</reference>
<gene>
    <name evidence="2" type="ORF">GPM918_LOCUS31661</name>
    <name evidence="1" type="ORF">OVA965_LOCUS23779</name>
    <name evidence="4" type="ORF">SRO942_LOCUS32311</name>
    <name evidence="3" type="ORF">TMI583_LOCUS24497</name>
</gene>
<evidence type="ECO:0000313" key="3">
    <source>
        <dbReference type="EMBL" id="CAF4006828.1"/>
    </source>
</evidence>
<proteinExistence type="predicted"/>
<dbReference type="Proteomes" id="UP000682733">
    <property type="component" value="Unassembled WGS sequence"/>
</dbReference>
<evidence type="ECO:0000313" key="4">
    <source>
        <dbReference type="EMBL" id="CAF4249879.1"/>
    </source>
</evidence>
<accession>A0A815IJW2</accession>
<evidence type="ECO:0000313" key="5">
    <source>
        <dbReference type="Proteomes" id="UP000663829"/>
    </source>
</evidence>
<dbReference type="EMBL" id="CAJOBC010073250">
    <property type="protein sequence ID" value="CAF4249879.1"/>
    <property type="molecule type" value="Genomic_DNA"/>
</dbReference>
<name>A0A815IJW2_9BILA</name>
<dbReference type="EMBL" id="CAJOBA010035573">
    <property type="protein sequence ID" value="CAF4006828.1"/>
    <property type="molecule type" value="Genomic_DNA"/>
</dbReference>
<dbReference type="EMBL" id="CAJNOQ010015704">
    <property type="protein sequence ID" value="CAF1366935.1"/>
    <property type="molecule type" value="Genomic_DNA"/>
</dbReference>
<organism evidence="2 5">
    <name type="scientific">Didymodactylos carnosus</name>
    <dbReference type="NCBI Taxonomy" id="1234261"/>
    <lineage>
        <taxon>Eukaryota</taxon>
        <taxon>Metazoa</taxon>
        <taxon>Spiralia</taxon>
        <taxon>Gnathifera</taxon>
        <taxon>Rotifera</taxon>
        <taxon>Eurotatoria</taxon>
        <taxon>Bdelloidea</taxon>
        <taxon>Philodinida</taxon>
        <taxon>Philodinidae</taxon>
        <taxon>Didymodactylos</taxon>
    </lineage>
</organism>
<dbReference type="Proteomes" id="UP000663829">
    <property type="component" value="Unassembled WGS sequence"/>
</dbReference>
<dbReference type="AlphaFoldDB" id="A0A815IJW2"/>
<dbReference type="Proteomes" id="UP000681722">
    <property type="component" value="Unassembled WGS sequence"/>
</dbReference>
<evidence type="ECO:0000313" key="1">
    <source>
        <dbReference type="EMBL" id="CAF1196643.1"/>
    </source>
</evidence>
<dbReference type="Proteomes" id="UP000677228">
    <property type="component" value="Unassembled WGS sequence"/>
</dbReference>
<keyword evidence="5" id="KW-1185">Reference proteome</keyword>